<dbReference type="Proteomes" id="UP000594262">
    <property type="component" value="Unplaced"/>
</dbReference>
<sequence>MYNSIKKSWFIPPEYKHKDIPPLLLGNFSVSSTSSYSNEHAQGFFHTGKYYLILQEDKEENIVHVIKFDIEEFQWVHSRIIISLPKTELECHRENVFNSTSGVLVHIIQTYPTNERHETVMDLYTYNIVDLFDELNGKDVKIPESTEPESPPETPTFYNPEDFSEPQNSPDLSFMASIFEDSYDQDSNDESSRPTSFFELPSESQNQNLNMEHGSSESLKADLNRDLHHLDSKIDDEASTPDLSLAYDQLFNSITCKYAKFLGHENATLLISSYFTPYYESNQDERYNYLDFIKIQKDQLCHEKRLVLDFDTVGGSVIARREYTKDKIFFFKRSYIEDSEDIMNLKILECDYSGNFLYSYNLEYIESWMFNVVDLKYSNYIFLYNGYGELEDLELRVLKLENGVVLSINETKNFIPCVKVPVEYRGRDFRVRAPIKKFDRLVMPLYCATKDVFHPEFYMAIDLSTIEVVHQIISPENSHPCYSVNWNNEEIGMTFRKDNLQNATRLGPLCFKMACNNIERKEEMKSLKYLARFAVLTSFTYNELFKANLPSSLFNYLGIEN</sequence>
<evidence type="ECO:0000313" key="2">
    <source>
        <dbReference type="EnsemblMetazoa" id="CLYHEMP007824.1"/>
    </source>
</evidence>
<name>A0A7M5V8F1_9CNID</name>
<feature type="region of interest" description="Disordered" evidence="1">
    <location>
        <begin position="141"/>
        <end position="170"/>
    </location>
</feature>
<reference evidence="2" key="1">
    <citation type="submission" date="2021-01" db="UniProtKB">
        <authorList>
            <consortium name="EnsemblMetazoa"/>
        </authorList>
    </citation>
    <scope>IDENTIFICATION</scope>
</reference>
<dbReference type="AlphaFoldDB" id="A0A7M5V8F1"/>
<accession>A0A7M5V8F1</accession>
<keyword evidence="3" id="KW-1185">Reference proteome</keyword>
<organism evidence="2 3">
    <name type="scientific">Clytia hemisphaerica</name>
    <dbReference type="NCBI Taxonomy" id="252671"/>
    <lineage>
        <taxon>Eukaryota</taxon>
        <taxon>Metazoa</taxon>
        <taxon>Cnidaria</taxon>
        <taxon>Hydrozoa</taxon>
        <taxon>Hydroidolina</taxon>
        <taxon>Leptothecata</taxon>
        <taxon>Obeliida</taxon>
        <taxon>Clytiidae</taxon>
        <taxon>Clytia</taxon>
    </lineage>
</organism>
<evidence type="ECO:0000313" key="3">
    <source>
        <dbReference type="Proteomes" id="UP000594262"/>
    </source>
</evidence>
<proteinExistence type="predicted"/>
<protein>
    <submittedName>
        <fullName evidence="2">Uncharacterized protein</fullName>
    </submittedName>
</protein>
<dbReference type="EnsemblMetazoa" id="CLYHEMT007824.1">
    <property type="protein sequence ID" value="CLYHEMP007824.1"/>
    <property type="gene ID" value="CLYHEMG007824"/>
</dbReference>
<evidence type="ECO:0000256" key="1">
    <source>
        <dbReference type="SAM" id="MobiDB-lite"/>
    </source>
</evidence>